<feature type="compositionally biased region" description="Basic and acidic residues" evidence="1">
    <location>
        <begin position="116"/>
        <end position="133"/>
    </location>
</feature>
<feature type="region of interest" description="Disordered" evidence="1">
    <location>
        <begin position="87"/>
        <end position="133"/>
    </location>
</feature>
<evidence type="ECO:0000313" key="2">
    <source>
        <dbReference type="EMBL" id="OWM68622.1"/>
    </source>
</evidence>
<gene>
    <name evidence="2" type="ORF">CDL15_Pgr023587</name>
</gene>
<organism evidence="2 3">
    <name type="scientific">Punica granatum</name>
    <name type="common">Pomegranate</name>
    <dbReference type="NCBI Taxonomy" id="22663"/>
    <lineage>
        <taxon>Eukaryota</taxon>
        <taxon>Viridiplantae</taxon>
        <taxon>Streptophyta</taxon>
        <taxon>Embryophyta</taxon>
        <taxon>Tracheophyta</taxon>
        <taxon>Spermatophyta</taxon>
        <taxon>Magnoliopsida</taxon>
        <taxon>eudicotyledons</taxon>
        <taxon>Gunneridae</taxon>
        <taxon>Pentapetalae</taxon>
        <taxon>rosids</taxon>
        <taxon>malvids</taxon>
        <taxon>Myrtales</taxon>
        <taxon>Lythraceae</taxon>
        <taxon>Punica</taxon>
    </lineage>
</organism>
<protein>
    <submittedName>
        <fullName evidence="2">Uncharacterized protein</fullName>
    </submittedName>
</protein>
<dbReference type="AlphaFoldDB" id="A0A218W969"/>
<proteinExistence type="predicted"/>
<comment type="caution">
    <text evidence="2">The sequence shown here is derived from an EMBL/GenBank/DDBJ whole genome shotgun (WGS) entry which is preliminary data.</text>
</comment>
<name>A0A218W969_PUNGR</name>
<accession>A0A218W969</accession>
<evidence type="ECO:0000256" key="1">
    <source>
        <dbReference type="SAM" id="MobiDB-lite"/>
    </source>
</evidence>
<dbReference type="EMBL" id="MTKT01004950">
    <property type="protein sequence ID" value="OWM68622.1"/>
    <property type="molecule type" value="Genomic_DNA"/>
</dbReference>
<evidence type="ECO:0000313" key="3">
    <source>
        <dbReference type="Proteomes" id="UP000197138"/>
    </source>
</evidence>
<dbReference type="Proteomes" id="UP000197138">
    <property type="component" value="Unassembled WGS sequence"/>
</dbReference>
<sequence>MAHPSHGGVLNSELRFRGCYTYASRVKCVGKSLETRRTQLWIVGCVGDSRRAGYALERTQLEWEVGGGSRKLARWLTVPKGPLDVAIGSLKMASSPADSPRRRKPKEEENGPTEDPTLKERQGAGVVTRHDGS</sequence>
<reference evidence="3" key="1">
    <citation type="journal article" date="2017" name="Plant J.">
        <title>The pomegranate (Punica granatum L.) genome and the genomics of punicalagin biosynthesis.</title>
        <authorList>
            <person name="Qin G."/>
            <person name="Xu C."/>
            <person name="Ming R."/>
            <person name="Tang H."/>
            <person name="Guyot R."/>
            <person name="Kramer E.M."/>
            <person name="Hu Y."/>
            <person name="Yi X."/>
            <person name="Qi Y."/>
            <person name="Xu X."/>
            <person name="Gao Z."/>
            <person name="Pan H."/>
            <person name="Jian J."/>
            <person name="Tian Y."/>
            <person name="Yue Z."/>
            <person name="Xu Y."/>
        </authorList>
    </citation>
    <scope>NUCLEOTIDE SEQUENCE [LARGE SCALE GENOMIC DNA]</scope>
    <source>
        <strain evidence="3">cv. Dabenzi</strain>
    </source>
</reference>